<dbReference type="RefSeq" id="WP_005609771.1">
    <property type="nucleotide sequence ID" value="NZ_CABKOA010000033.1"/>
</dbReference>
<proteinExistence type="predicted"/>
<dbReference type="EMBL" id="QRMI01000079">
    <property type="protein sequence ID" value="RHJ56425.1"/>
    <property type="molecule type" value="Genomic_DNA"/>
</dbReference>
<evidence type="ECO:0000313" key="3">
    <source>
        <dbReference type="EMBL" id="RHJ56425.1"/>
    </source>
</evidence>
<dbReference type="GeneID" id="77333798"/>
<evidence type="ECO:0000313" key="4">
    <source>
        <dbReference type="Proteomes" id="UP000260793"/>
    </source>
</evidence>
<dbReference type="Proteomes" id="UP000260793">
    <property type="component" value="Unassembled WGS sequence"/>
</dbReference>
<dbReference type="Proteomes" id="UP000284902">
    <property type="component" value="Unassembled WGS sequence"/>
</dbReference>
<evidence type="ECO:0000313" key="2">
    <source>
        <dbReference type="EMBL" id="RHF55036.1"/>
    </source>
</evidence>
<evidence type="ECO:0000313" key="6">
    <source>
        <dbReference type="Proteomes" id="UP000285832"/>
    </source>
</evidence>
<evidence type="ECO:0000313" key="5">
    <source>
        <dbReference type="Proteomes" id="UP000284902"/>
    </source>
</evidence>
<reference evidence="4 5" key="1">
    <citation type="submission" date="2018-08" db="EMBL/GenBank/DDBJ databases">
        <title>A genome reference for cultivated species of the human gut microbiota.</title>
        <authorList>
            <person name="Zou Y."/>
            <person name="Xue W."/>
            <person name="Luo G."/>
        </authorList>
    </citation>
    <scope>NUCLEOTIDE SEQUENCE [LARGE SCALE GENOMIC DNA]</scope>
    <source>
        <strain evidence="3 6">AM09-9</strain>
        <strain evidence="2 5">AM25-1LB</strain>
        <strain evidence="1 4">TF11-7</strain>
    </source>
</reference>
<organism evidence="1 4">
    <name type="scientific">[Ruminococcus] lactaris</name>
    <dbReference type="NCBI Taxonomy" id="46228"/>
    <lineage>
        <taxon>Bacteria</taxon>
        <taxon>Bacillati</taxon>
        <taxon>Bacillota</taxon>
        <taxon>Clostridia</taxon>
        <taxon>Lachnospirales</taxon>
        <taxon>Lachnospiraceae</taxon>
        <taxon>Mediterraneibacter</taxon>
    </lineage>
</organism>
<dbReference type="EMBL" id="QSQN01000069">
    <property type="protein sequence ID" value="RGK35806.1"/>
    <property type="molecule type" value="Genomic_DNA"/>
</dbReference>
<comment type="caution">
    <text evidence="1">The sequence shown here is derived from an EMBL/GenBank/DDBJ whole genome shotgun (WGS) entry which is preliminary data.</text>
</comment>
<dbReference type="AlphaFoldDB" id="A0A3E4LHY6"/>
<gene>
    <name evidence="3" type="ORF">DW116_13945</name>
    <name evidence="2" type="ORF">DW672_13890</name>
    <name evidence="1" type="ORF">DXD17_14515</name>
</gene>
<evidence type="ECO:0000313" key="1">
    <source>
        <dbReference type="EMBL" id="RGK35806.1"/>
    </source>
</evidence>
<accession>A0A3E4LHY6</accession>
<protein>
    <submittedName>
        <fullName evidence="1">Uncharacterized protein</fullName>
    </submittedName>
</protein>
<dbReference type="Pfam" id="PF18616">
    <property type="entry name" value="CdiI_3"/>
    <property type="match status" value="1"/>
</dbReference>
<dbReference type="Proteomes" id="UP000285832">
    <property type="component" value="Unassembled WGS sequence"/>
</dbReference>
<name>A0A3E4LHY6_9FIRM</name>
<dbReference type="CDD" id="cd20691">
    <property type="entry name" value="CdiI_EC536-like"/>
    <property type="match status" value="1"/>
</dbReference>
<sequence length="136" mass="16016">MQDKRKIKEIYNCISISSNEELYPLQKWYNQLIEKTIAEITVEDVLRMIRQKEFTNLAVSKAINFLKEDVFVGELYEGELLEKVSEMDSSFLISYADDLKNIIKNALVKSETRDWIYAGEEEEFKDMIDTLSKKIM</sequence>
<dbReference type="EMBL" id="QRHG01000071">
    <property type="protein sequence ID" value="RHF55036.1"/>
    <property type="molecule type" value="Genomic_DNA"/>
</dbReference>
<dbReference type="InterPro" id="IPR040547">
    <property type="entry name" value="CdiI"/>
</dbReference>